<name>A0A1V0SLL8_9VIRU</name>
<feature type="region of interest" description="Disordered" evidence="1">
    <location>
        <begin position="56"/>
        <end position="76"/>
    </location>
</feature>
<gene>
    <name evidence="2" type="ORF">Klosneuvirus_6_80</name>
</gene>
<dbReference type="EMBL" id="KY684113">
    <property type="protein sequence ID" value="ARF12518.1"/>
    <property type="molecule type" value="Genomic_DNA"/>
</dbReference>
<reference evidence="2" key="1">
    <citation type="journal article" date="2017" name="Science">
        <title>Giant viruses with an expanded complement of translation system components.</title>
        <authorList>
            <person name="Schulz F."/>
            <person name="Yutin N."/>
            <person name="Ivanova N.N."/>
            <person name="Ortega D.R."/>
            <person name="Lee T.K."/>
            <person name="Vierheilig J."/>
            <person name="Daims H."/>
            <person name="Horn M."/>
            <person name="Wagner M."/>
            <person name="Jensen G.J."/>
            <person name="Kyrpides N.C."/>
            <person name="Koonin E.V."/>
            <person name="Woyke T."/>
        </authorList>
    </citation>
    <scope>NUCLEOTIDE SEQUENCE</scope>
    <source>
        <strain evidence="2">KNV1</strain>
    </source>
</reference>
<protein>
    <submittedName>
        <fullName evidence="2">Uncharacterized protein</fullName>
    </submittedName>
</protein>
<sequence length="76" mass="8776">MADEDYTTDDDMDVEEDDIQIVLNVALFNAAFNPVLANQLPLHQQAQLAQMMQQIQNQPVHDNGNDDWNDDWYLGR</sequence>
<evidence type="ECO:0000313" key="2">
    <source>
        <dbReference type="EMBL" id="ARF12518.1"/>
    </source>
</evidence>
<proteinExistence type="predicted"/>
<accession>A0A1V0SLL8</accession>
<organism evidence="2">
    <name type="scientific">Klosneuvirus KNV1</name>
    <dbReference type="NCBI Taxonomy" id="1977640"/>
    <lineage>
        <taxon>Viruses</taxon>
        <taxon>Varidnaviria</taxon>
        <taxon>Bamfordvirae</taxon>
        <taxon>Nucleocytoviricota</taxon>
        <taxon>Megaviricetes</taxon>
        <taxon>Imitervirales</taxon>
        <taxon>Mimiviridae</taxon>
        <taxon>Klosneuvirinae</taxon>
        <taxon>Klosneuvirus</taxon>
    </lineage>
</organism>
<evidence type="ECO:0000256" key="1">
    <source>
        <dbReference type="SAM" id="MobiDB-lite"/>
    </source>
</evidence>